<dbReference type="SUPFAM" id="SSF56059">
    <property type="entry name" value="Glutathione synthetase ATP-binding domain-like"/>
    <property type="match status" value="1"/>
</dbReference>
<evidence type="ECO:0000256" key="14">
    <source>
        <dbReference type="ARBA" id="ARBA00023098"/>
    </source>
</evidence>
<evidence type="ECO:0000256" key="12">
    <source>
        <dbReference type="ARBA" id="ARBA00022840"/>
    </source>
</evidence>
<evidence type="ECO:0000256" key="3">
    <source>
        <dbReference type="ARBA" id="ARBA00010719"/>
    </source>
</evidence>
<dbReference type="GO" id="GO:0046872">
    <property type="term" value="F:metal ion binding"/>
    <property type="evidence" value="ECO:0007669"/>
    <property type="project" value="UniProtKB-KW"/>
</dbReference>
<accession>A0AAV5GRZ6</accession>
<dbReference type="InterPro" id="IPR003781">
    <property type="entry name" value="CoA-bd"/>
</dbReference>
<keyword evidence="14" id="KW-0443">Lipid metabolism</keyword>
<dbReference type="Pfam" id="PF16114">
    <property type="entry name" value="Citrate_bind"/>
    <property type="match status" value="1"/>
</dbReference>
<evidence type="ECO:0000256" key="2">
    <source>
        <dbReference type="ARBA" id="ARBA00005899"/>
    </source>
</evidence>
<evidence type="ECO:0000256" key="18">
    <source>
        <dbReference type="ARBA" id="ARBA00054002"/>
    </source>
</evidence>
<comment type="similarity">
    <text evidence="2">In the C-terminal section; belongs to the succinate/malate CoA ligase alpha subunit family.</text>
</comment>
<dbReference type="FunFam" id="3.40.50.261:FF:000004">
    <property type="entry name" value="ATP-citrate synthase subunit"/>
    <property type="match status" value="1"/>
</dbReference>
<evidence type="ECO:0000256" key="9">
    <source>
        <dbReference type="ARBA" id="ARBA00022679"/>
    </source>
</evidence>
<dbReference type="InterPro" id="IPR056749">
    <property type="entry name" value="Citrate_synth_N"/>
</dbReference>
<comment type="subunit">
    <text evidence="20">Composed of two subunits.</text>
</comment>
<keyword evidence="7" id="KW-0444">Lipid biosynthesis</keyword>
<dbReference type="PANTHER" id="PTHR23118:SF42">
    <property type="entry name" value="ATP-CITRATE SYNTHASE"/>
    <property type="match status" value="1"/>
</dbReference>
<keyword evidence="13" id="KW-0460">Magnesium</keyword>
<evidence type="ECO:0000256" key="10">
    <source>
        <dbReference type="ARBA" id="ARBA00022723"/>
    </source>
</evidence>
<dbReference type="InterPro" id="IPR032263">
    <property type="entry name" value="Citrate-bd"/>
</dbReference>
<evidence type="ECO:0000256" key="13">
    <source>
        <dbReference type="ARBA" id="ARBA00022842"/>
    </source>
</evidence>
<evidence type="ECO:0000313" key="29">
    <source>
        <dbReference type="EMBL" id="GJN92680.1"/>
    </source>
</evidence>
<dbReference type="InterPro" id="IPR036291">
    <property type="entry name" value="NAD(P)-bd_dom_sf"/>
</dbReference>
<dbReference type="FunFam" id="3.40.50.720:FF:000024">
    <property type="entry name" value="Probable ATP-citrate synthase"/>
    <property type="match status" value="1"/>
</dbReference>
<dbReference type="GO" id="GO:0005524">
    <property type="term" value="F:ATP binding"/>
    <property type="evidence" value="ECO:0007669"/>
    <property type="project" value="UniProtKB-KW"/>
</dbReference>
<keyword evidence="11" id="KW-0547">Nucleotide-binding</keyword>
<dbReference type="Gene3D" id="3.40.50.261">
    <property type="entry name" value="Succinyl-CoA synthetase domains"/>
    <property type="match status" value="2"/>
</dbReference>
<dbReference type="SUPFAM" id="SSF52210">
    <property type="entry name" value="Succinyl-CoA synthetase domains"/>
    <property type="match status" value="1"/>
</dbReference>
<evidence type="ECO:0000256" key="21">
    <source>
        <dbReference type="ARBA" id="ARBA00076189"/>
    </source>
</evidence>
<feature type="region of interest" description="Disordered" evidence="24">
    <location>
        <begin position="512"/>
        <end position="539"/>
    </location>
</feature>
<comment type="catalytic activity">
    <reaction evidence="17">
        <text>oxaloacetate + acetyl-CoA + ADP + phosphate = citrate + ATP + CoA</text>
        <dbReference type="Rhea" id="RHEA:21160"/>
        <dbReference type="ChEBI" id="CHEBI:16452"/>
        <dbReference type="ChEBI" id="CHEBI:16947"/>
        <dbReference type="ChEBI" id="CHEBI:30616"/>
        <dbReference type="ChEBI" id="CHEBI:43474"/>
        <dbReference type="ChEBI" id="CHEBI:57287"/>
        <dbReference type="ChEBI" id="CHEBI:57288"/>
        <dbReference type="ChEBI" id="CHEBI:456216"/>
        <dbReference type="EC" id="2.3.3.8"/>
    </reaction>
</comment>
<dbReference type="GO" id="GO:0006085">
    <property type="term" value="P:acetyl-CoA biosynthetic process"/>
    <property type="evidence" value="ECO:0007669"/>
    <property type="project" value="TreeGrafter"/>
</dbReference>
<dbReference type="Gene3D" id="1.10.230.10">
    <property type="entry name" value="Cytochrome P450-Terp, domain 2"/>
    <property type="match status" value="1"/>
</dbReference>
<gene>
    <name evidence="29" type="ORF">Rhopal_005715-T1</name>
</gene>
<dbReference type="FunFam" id="1.10.230.10:FF:000005">
    <property type="entry name" value="ATP-citrate synthase subunit 1"/>
    <property type="match status" value="1"/>
</dbReference>
<evidence type="ECO:0000256" key="23">
    <source>
        <dbReference type="ARBA" id="ARBA00093367"/>
    </source>
</evidence>
<keyword evidence="8" id="KW-0597">Phosphoprotein</keyword>
<dbReference type="Gene3D" id="3.40.50.720">
    <property type="entry name" value="NAD(P)-binding Rossmann-like Domain"/>
    <property type="match status" value="1"/>
</dbReference>
<dbReference type="InterPro" id="IPR002020">
    <property type="entry name" value="Citrate_synthase"/>
</dbReference>
<evidence type="ECO:0000256" key="17">
    <source>
        <dbReference type="ARBA" id="ARBA00047593"/>
    </source>
</evidence>
<dbReference type="GO" id="GO:0006633">
    <property type="term" value="P:fatty acid biosynthetic process"/>
    <property type="evidence" value="ECO:0007669"/>
    <property type="project" value="TreeGrafter"/>
</dbReference>
<evidence type="ECO:0000256" key="6">
    <source>
        <dbReference type="ARBA" id="ARBA00022490"/>
    </source>
</evidence>
<dbReference type="FunFam" id="3.30.470.110:FF:000003">
    <property type="entry name" value="ATP-citrate synthase subunit 2"/>
    <property type="match status" value="1"/>
</dbReference>
<dbReference type="Gene3D" id="1.10.580.10">
    <property type="entry name" value="Citrate Synthase, domain 1"/>
    <property type="match status" value="1"/>
</dbReference>
<evidence type="ECO:0000259" key="28">
    <source>
        <dbReference type="Pfam" id="PF24948"/>
    </source>
</evidence>
<dbReference type="InterPro" id="IPR016102">
    <property type="entry name" value="Succinyl-CoA_synth-like"/>
</dbReference>
<evidence type="ECO:0000313" key="30">
    <source>
        <dbReference type="Proteomes" id="UP001342314"/>
    </source>
</evidence>
<evidence type="ECO:0000256" key="8">
    <source>
        <dbReference type="ARBA" id="ARBA00022553"/>
    </source>
</evidence>
<feature type="domain" description="CoA-binding" evidence="26">
    <location>
        <begin position="564"/>
        <end position="670"/>
    </location>
</feature>
<dbReference type="EMBL" id="BQKY01000012">
    <property type="protein sequence ID" value="GJN92680.1"/>
    <property type="molecule type" value="Genomic_DNA"/>
</dbReference>
<evidence type="ECO:0000256" key="20">
    <source>
        <dbReference type="ARBA" id="ARBA00062455"/>
    </source>
</evidence>
<keyword evidence="30" id="KW-1185">Reference proteome</keyword>
<evidence type="ECO:0000256" key="11">
    <source>
        <dbReference type="ARBA" id="ARBA00022741"/>
    </source>
</evidence>
<dbReference type="SUPFAM" id="SSF48256">
    <property type="entry name" value="Citrate synthase"/>
    <property type="match status" value="1"/>
</dbReference>
<comment type="function">
    <text evidence="23">Catalyzes the cleavage of citrate into oxaloacetate and acetyl-CoA, the latter serving as common substrate in multiple biochemical reactions in protein, carbohydrate and lipid metabolism.</text>
</comment>
<sequence length="2055" mass="222087">MMRTAETRHINAARGFEVYDSHSNEPPIREFDAKLLVAYHLARAPTAGSKAQAREGFTSPEVKVAQVSWDPETNQITPDAALPNWVFTDKLVVKPDQLIKRRGKAGLLALNQTWEQGKKWIQDRAGKQVQVEKTTGTLTNFIVEPLCPHPSDSEYYICINSVREGDVILFTHEGGVDVGDVDAKALTLLVPVGGELPTREEIKAQLLQHVTGAERQDALVDFIIRLYSVYVDLHFAYLEINPLVAVENAQTGKTDIFYLDMAAKLDQTAEFIVGPKWAIARDISVTNPALAAATAVGGKISADKGPPMFWPPPFGRDLTPEEAYIAKLDGSTGASLKLTVLNAEGRVWTMVAGGGASVVYSDAIAAHGFAHELANYGEYSGAPTQTQTYEYAKTILDLMTRGAPNPEGKVLFIGGGIANFTNVAATFKGIITALKEYQHRLQEHKVRIFVRRGGPNYQEGLKAMRLLGETLGVEIQVFGPDDHITSIVPLGLGISKSKPAVAGLKANASLDGTLTPVSPPSPTRASQQLPASESREQPQDRIVDFQDKVHAAAESGRPWYRPFDETTRSIVYGLQPRAIQGMLDFDFACGRETPSVAAMVYPFGGHHVQKFYWGTKETLLPVFTSMKEAVEKCPDADVVVNFASSRSVYQSTLEALEFPQLKAIALIAEGVPERHAREILHAAEKKKVIIIGPATVGGIKPGCFRIGNTGGMIDNILASKLYRAGSVGYVSKSGGMSNELNNILANTTNGTYEGIAIGGDRYPGTTFIDHLLRYEADPNCKLLVLLGEVGGIEEYRVIEAVKTGKIKKPIVAWAIGTCAKMFATDVQFGHAGSMANSDLETAEAKNNAMRAAGFIVPPTFEDLPQVLKETYDKLVADGVISPKAEVPPPQIPIDYKWAQELGMVRKPAAFISSISDERGQELLYAGMPISKVFEEDIGIGGVMSLLWFKRRLPSYATKFLEMVLMLTADHGPAVSGAMTTVITTRAGKDLVSSLVAGLLTIGDRFGGALDGAASEFTRAFEAGLTPRQFVDSMRKANKLIPGIGHKIKSKANPDKRVELVKAFAFKHFPSTKLLEYALAVEDVTSAKKDTLILNVDGCIAVCFVDLLKNSGAFTTEEAAEYMKIGTLNGLFVLGRSIGFIAHHLDQKRLKQPLYRHPADDIFIEPFNTARVLVKERHEQPAAVKPAGNSHKGSPATVTRKVCMAALTALEQSFGTLVGQYEVPSSLQFVPGGELDLRDPPTQCLATHVKQLTQLLIGVDSVSAPVRNLFVRGVRRALVEKVSVALEALDSLRGALWFTAVDNSVENIGEPTGTIERDEDLPTTLEAVLSDGFPAFALANLNDPAHATSTSTATTPGARVLVVWRLWSDKLEATVEQLADAATRARQHAALVFAAAGYLLAASELEALLDVALAVGTGTRPLHVWPSASSATPAYLVKSAIEALQECTYQTLVLYGPSMPHLPLLAGAAEQLGDDGRVLIVRAEEPNSTAHTLTGAPALVIAAKQLCSRVEQELGTDAAAASAAPLLAIARLALLAHNVKSAAEASADAAMSVAAGAFSAYVHRRILQASSGWVNGDENVSQFFVGSTTRKELGKHPLVDERLDALNAAADNLPPYSTASSRKLRHDASLAILSFTASNFWDTAVGGPCMICQKTSSRRVYKRNGFEWTSALDYCYHCFRKVETQADQSRTRFTRLYEMHRKSDLEAEEQARCICARCKGHLEAKGVLPPPEFTFECEIEDCFESGFSCADGRLCCAVHLRYYDDHGTDERPALPAMPNARVPAAHASASVCKGCTRILMQGGKLGDSPNCAFCSHAYDSVGEGQRRSIERFGGLGACLPCYERLERKANGMQIPNGNIEAARKHCKKLAGLVEKRAAAKPTPKVSQAQCKRDAKRVVVDAFGQVPVKLARNFLQSCSMLDCCLVTGPMVQKHLRKLGYLTKSVLEWQLCGMPEHYESPVGGILHHDPYLHAHLLVFACNQSASVLSSNAIGPSSVYDTALHHATTPALLLAAPYAWCDGSVDPEGPEEPDLGFGEFELGCHGFIAYPLSPHAANG</sequence>
<evidence type="ECO:0000256" key="5">
    <source>
        <dbReference type="ARBA" id="ARBA00012639"/>
    </source>
</evidence>
<dbReference type="Pfam" id="PF02629">
    <property type="entry name" value="CoA_binding"/>
    <property type="match status" value="1"/>
</dbReference>
<dbReference type="EC" id="2.3.3.8" evidence="5"/>
<evidence type="ECO:0000256" key="16">
    <source>
        <dbReference type="ARBA" id="ARBA00030982"/>
    </source>
</evidence>
<evidence type="ECO:0000256" key="24">
    <source>
        <dbReference type="SAM" id="MobiDB-lite"/>
    </source>
</evidence>
<evidence type="ECO:0000256" key="22">
    <source>
        <dbReference type="ARBA" id="ARBA00083544"/>
    </source>
</evidence>
<proteinExistence type="inferred from homology"/>
<feature type="domain" description="ATP-citrate synthase ATP-grasp" evidence="28">
    <location>
        <begin position="27"/>
        <end position="277"/>
    </location>
</feature>
<dbReference type="InterPro" id="IPR036969">
    <property type="entry name" value="Citrate_synthase_sf"/>
</dbReference>
<dbReference type="FunFam" id="3.40.50.261:FF:000003">
    <property type="entry name" value="ATP-citrate synthase subunit"/>
    <property type="match status" value="1"/>
</dbReference>
<comment type="subunit">
    <text evidence="4">Homotetramer.</text>
</comment>
<dbReference type="CDD" id="cd06100">
    <property type="entry name" value="CCL_ACL-C"/>
    <property type="match status" value="1"/>
</dbReference>
<keyword evidence="10" id="KW-0479">Metal-binding</keyword>
<dbReference type="SUPFAM" id="SSF51735">
    <property type="entry name" value="NAD(P)-binding Rossmann-fold domains"/>
    <property type="match status" value="1"/>
</dbReference>
<evidence type="ECO:0000256" key="1">
    <source>
        <dbReference type="ARBA" id="ARBA00004496"/>
    </source>
</evidence>
<dbReference type="PROSITE" id="PS00399">
    <property type="entry name" value="SUCCINYL_COA_LIG_2"/>
    <property type="match status" value="1"/>
</dbReference>
<comment type="function">
    <text evidence="18">Catalyzes the formation of cytosolic acetyl-CoA, which is mainly used for the biosynthesis of fatty acids and sterols.</text>
</comment>
<dbReference type="PANTHER" id="PTHR23118">
    <property type="entry name" value="ATP-CITRATE SYNTHASE"/>
    <property type="match status" value="1"/>
</dbReference>
<organism evidence="29 30">
    <name type="scientific">Rhodotorula paludigena</name>
    <dbReference type="NCBI Taxonomy" id="86838"/>
    <lineage>
        <taxon>Eukaryota</taxon>
        <taxon>Fungi</taxon>
        <taxon>Dikarya</taxon>
        <taxon>Basidiomycota</taxon>
        <taxon>Pucciniomycotina</taxon>
        <taxon>Microbotryomycetes</taxon>
        <taxon>Sporidiobolales</taxon>
        <taxon>Sporidiobolaceae</taxon>
        <taxon>Rhodotorula</taxon>
    </lineage>
</organism>
<evidence type="ECO:0000259" key="26">
    <source>
        <dbReference type="Pfam" id="PF02629"/>
    </source>
</evidence>
<reference evidence="29 30" key="1">
    <citation type="submission" date="2021-12" db="EMBL/GenBank/DDBJ databases">
        <title>High titer production of polyol ester of fatty acids by Rhodotorula paludigena BS15 towards product separation-free biomass refinery.</title>
        <authorList>
            <person name="Mano J."/>
            <person name="Ono H."/>
            <person name="Tanaka T."/>
            <person name="Naito K."/>
            <person name="Sushida H."/>
            <person name="Ike M."/>
            <person name="Tokuyasu K."/>
            <person name="Kitaoka M."/>
        </authorList>
    </citation>
    <scope>NUCLEOTIDE SEQUENCE [LARGE SCALE GENOMIC DNA]</scope>
    <source>
        <strain evidence="29 30">BS15</strain>
    </source>
</reference>
<keyword evidence="12" id="KW-0067">ATP-binding</keyword>
<dbReference type="Pfam" id="PF00549">
    <property type="entry name" value="Ligase_CoA"/>
    <property type="match status" value="1"/>
</dbReference>
<evidence type="ECO:0000256" key="19">
    <source>
        <dbReference type="ARBA" id="ARBA00060724"/>
    </source>
</evidence>
<evidence type="ECO:0000259" key="25">
    <source>
        <dbReference type="Pfam" id="PF00549"/>
    </source>
</evidence>
<evidence type="ECO:0000256" key="7">
    <source>
        <dbReference type="ARBA" id="ARBA00022516"/>
    </source>
</evidence>
<name>A0AAV5GRZ6_9BASI</name>
<keyword evidence="6" id="KW-0963">Cytoplasm</keyword>
<comment type="subcellular location">
    <subcellularLocation>
        <location evidence="1">Cytoplasm</location>
    </subcellularLocation>
</comment>
<dbReference type="InterPro" id="IPR016143">
    <property type="entry name" value="Citrate_synth-like_sm_a-sub"/>
</dbReference>
<evidence type="ECO:0000256" key="4">
    <source>
        <dbReference type="ARBA" id="ARBA00011881"/>
    </source>
</evidence>
<dbReference type="InterPro" id="IPR017440">
    <property type="entry name" value="Cit_synth/succinyl-CoA_lig_AS"/>
</dbReference>
<evidence type="ECO:0000259" key="27">
    <source>
        <dbReference type="Pfam" id="PF16114"/>
    </source>
</evidence>
<evidence type="ECO:0000256" key="15">
    <source>
        <dbReference type="ARBA" id="ARBA00030151"/>
    </source>
</evidence>
<dbReference type="InterPro" id="IPR016142">
    <property type="entry name" value="Citrate_synth-like_lrg_a-sub"/>
</dbReference>
<comment type="similarity">
    <text evidence="3">In the N-terminal section; belongs to the succinate/malate CoA ligase beta subunit family.</text>
</comment>
<dbReference type="InterPro" id="IPR005811">
    <property type="entry name" value="SUCC_ACL_C"/>
</dbReference>
<keyword evidence="9" id="KW-0808">Transferase</keyword>
<dbReference type="Pfam" id="PF00285">
    <property type="entry name" value="Citrate_synt"/>
    <property type="match status" value="1"/>
</dbReference>
<comment type="similarity">
    <text evidence="19">Belongs to the succinate/malate CoA ligase alpha subunit family.</text>
</comment>
<dbReference type="Pfam" id="PF24948">
    <property type="entry name" value="Citrate_synth_N"/>
    <property type="match status" value="1"/>
</dbReference>
<dbReference type="InterPro" id="IPR033847">
    <property type="entry name" value="Citrt_syn/SCS-alpha_CS"/>
</dbReference>
<comment type="caution">
    <text evidence="29">The sequence shown here is derived from an EMBL/GenBank/DDBJ whole genome shotgun (WGS) entry which is preliminary data.</text>
</comment>
<feature type="domain" description="ATP-citrate synthase citrate-binding" evidence="27">
    <location>
        <begin position="316"/>
        <end position="493"/>
    </location>
</feature>
<dbReference type="Gene3D" id="3.30.470.110">
    <property type="match status" value="1"/>
</dbReference>
<dbReference type="PROSITE" id="PS01216">
    <property type="entry name" value="SUCCINYL_COA_LIG_1"/>
    <property type="match status" value="1"/>
</dbReference>
<dbReference type="Proteomes" id="UP001342314">
    <property type="component" value="Unassembled WGS sequence"/>
</dbReference>
<feature type="domain" description="ATP-citrate synthase/succinyl-CoA ligase C-terminal" evidence="25">
    <location>
        <begin position="730"/>
        <end position="854"/>
    </location>
</feature>
<dbReference type="GO" id="GO:0003878">
    <property type="term" value="F:ATP citrate synthase activity"/>
    <property type="evidence" value="ECO:0007669"/>
    <property type="project" value="UniProtKB-EC"/>
</dbReference>
<protein>
    <recommendedName>
        <fullName evidence="5">ATP citrate synthase</fullName>
        <ecNumber evidence="5">2.3.3.8</ecNumber>
    </recommendedName>
    <alternativeName>
        <fullName evidence="15">ATP-citrate (pro-S-)-lyase</fullName>
    </alternativeName>
    <alternativeName>
        <fullName evidence="21">ATP-citrate (pro-S-)-lyase 1</fullName>
    </alternativeName>
    <alternativeName>
        <fullName evidence="16">Citrate cleavage enzyme</fullName>
    </alternativeName>
    <alternativeName>
        <fullName evidence="22">Citrate cleavage enzyme subunit 1</fullName>
    </alternativeName>
</protein>
<dbReference type="GO" id="GO:0005829">
    <property type="term" value="C:cytosol"/>
    <property type="evidence" value="ECO:0007669"/>
    <property type="project" value="TreeGrafter"/>
</dbReference>